<dbReference type="InterPro" id="IPR011009">
    <property type="entry name" value="Kinase-like_dom_sf"/>
</dbReference>
<dbReference type="SUPFAM" id="SSF56112">
    <property type="entry name" value="Protein kinase-like (PK-like)"/>
    <property type="match status" value="1"/>
</dbReference>
<dbReference type="AlphaFoldDB" id="A0A3P3YCJ1"/>
<dbReference type="InterPro" id="IPR017441">
    <property type="entry name" value="Protein_kinase_ATP_BS"/>
</dbReference>
<dbReference type="GO" id="GO:0005524">
    <property type="term" value="F:ATP binding"/>
    <property type="evidence" value="ECO:0007669"/>
    <property type="project" value="UniProtKB-UniRule"/>
</dbReference>
<sequence>MAGSASQSLSDYEIYEEIGRGRHSTVYRGRKHFTLDFVAVKSIDREHSQRIKYQVSILKQMSHENIMKFFTWYQTPNNIWVCMEYCVGGNLANLLKQDRQLPEPCLRLFAKDIACGLQYVHSKQIVYCDLKPSNILLTEFAVLKLCDFGLARNLKDGPPDENVPRSKRGTPHYMSPEQFNSKAVFSVASDIWSFGCLLYEMACGQVPFPQWPMRELVKEIRNSAPPQMPSHVSPEFVDLVTRCLQKSVSKRITWPEICSHPFWESPLPLLIEHKRESLAPLALSDVSSIHNTPTQAGSAGKDRDEERTNAELNSTSNSLDSDQEHSNPKTEDDEDDDVDTEDDELLQTLRPSSTSNGSVVIGGDAEQRPAVAAPGTNRRQTISVLPLAEKPLTVGDLMEHECDVMVRPLVGNTRIEKMPSMVFVATTLPFAALDIESILSLQHTDLERFLKDVYRALDRKGTNSAERLNVLKYFIPLCTNTGFANCVINSGIMSMLIQQAGNEPQPELKMYFIHAMGTLIRYASYIGAHLASASIFEVLANLSRSPNAKIRRHAVATLGELLFYVATQEPNAQVNAPGAPSSDVAPRRDENNNWAIPACAIGTVIRGLRAGEDNVVRHYAAKTIENVAAQSPGSAIEWFATPEIVLALVQIFQSTTHKALRVTSAAALSQLLRRSSTTLFKRVLPRFGWLFLIGGLEIDSAKCQQAFFNMLLSAIANEIAPLDFDPIILIEYSIHIIENATSLIRAKALLTLALIFTKHVDHFAYLRFAFSHKLNNALERTAKDKDDYVQKAAAFLVQSVTAAVQSLIEAVATACVSSDISSALTPKQIVAFPVILSCATSPHLKHAAITAQSVQWLSRLITNRSAPGKATSPISISDVLCIVDALASDTDLLTSGAIPGRIVQHLLPSLISLIRPKIGVSNPELSSEENFSDGTRFFCIKLITDILSTLLPSLYDRGHLLNQMRSSTTSALHSLMMKEILPLIPGILNEKDPIPQYGIRLLSVMVDANLDLVSSLESIGILPLFIDLLSDREQVTLGNVKIVSAIVRSGHVDLSWLYGLDLVPKLNSVLSYSFGRSADLLSDPVLDIILHLLQHEPRNESIEALLDNAEFLLSLMLSNDAILCEKATTCVQYLVQRYPEAHFILWSSTMALSSLGNALANPRSTPGAIASILQTVSCLAISGDTRVAASLRSHRASDLHRSLRSVQDRPDLDRDVARMARDLLESIK</sequence>
<evidence type="ECO:0000256" key="4">
    <source>
        <dbReference type="SAM" id="MobiDB-lite"/>
    </source>
</evidence>
<keyword evidence="6" id="KW-0496">Mitochondrion</keyword>
<protein>
    <recommendedName>
        <fullName evidence="5">Protein kinase domain-containing protein</fullName>
    </recommendedName>
</protein>
<feature type="compositionally biased region" description="Polar residues" evidence="4">
    <location>
        <begin position="310"/>
        <end position="320"/>
    </location>
</feature>
<dbReference type="InterPro" id="IPR016024">
    <property type="entry name" value="ARM-type_fold"/>
</dbReference>
<keyword evidence="1 3" id="KW-0547">Nucleotide-binding</keyword>
<feature type="binding site" evidence="3">
    <location>
        <position position="41"/>
    </location>
    <ligand>
        <name>ATP</name>
        <dbReference type="ChEBI" id="CHEBI:30616"/>
    </ligand>
</feature>
<dbReference type="SMART" id="SM00220">
    <property type="entry name" value="S_TKc"/>
    <property type="match status" value="1"/>
</dbReference>
<dbReference type="EMBL" id="OVEO01000008">
    <property type="protein sequence ID" value="SPQ97710.1"/>
    <property type="molecule type" value="Genomic_DNA"/>
</dbReference>
<organism evidence="6 7">
    <name type="scientific">Plasmodiophora brassicae</name>
    <name type="common">Clubroot disease agent</name>
    <dbReference type="NCBI Taxonomy" id="37360"/>
    <lineage>
        <taxon>Eukaryota</taxon>
        <taxon>Sar</taxon>
        <taxon>Rhizaria</taxon>
        <taxon>Endomyxa</taxon>
        <taxon>Phytomyxea</taxon>
        <taxon>Plasmodiophorida</taxon>
        <taxon>Plasmodiophoridae</taxon>
        <taxon>Plasmodiophora</taxon>
    </lineage>
</organism>
<proteinExistence type="predicted"/>
<dbReference type="PROSITE" id="PS00108">
    <property type="entry name" value="PROTEIN_KINASE_ST"/>
    <property type="match status" value="1"/>
</dbReference>
<feature type="compositionally biased region" description="Acidic residues" evidence="4">
    <location>
        <begin position="331"/>
        <end position="345"/>
    </location>
</feature>
<dbReference type="FunFam" id="1.10.510.10:FF:000571">
    <property type="entry name" value="Maternal embryonic leucine zipper kinase"/>
    <property type="match status" value="1"/>
</dbReference>
<geneLocation type="mitochondrion" evidence="6"/>
<reference evidence="6 7" key="1">
    <citation type="submission" date="2018-03" db="EMBL/GenBank/DDBJ databases">
        <authorList>
            <person name="Fogelqvist J."/>
        </authorList>
    </citation>
    <scope>NUCLEOTIDE SEQUENCE [LARGE SCALE GENOMIC DNA]</scope>
</reference>
<feature type="region of interest" description="Disordered" evidence="4">
    <location>
        <begin position="289"/>
        <end position="377"/>
    </location>
</feature>
<dbReference type="SUPFAM" id="SSF48371">
    <property type="entry name" value="ARM repeat"/>
    <property type="match status" value="2"/>
</dbReference>
<keyword evidence="2 3" id="KW-0067">ATP-binding</keyword>
<dbReference type="Pfam" id="PF00069">
    <property type="entry name" value="Pkinase"/>
    <property type="match status" value="1"/>
</dbReference>
<name>A0A3P3YCJ1_PLABS</name>
<dbReference type="PROSITE" id="PS50011">
    <property type="entry name" value="PROTEIN_KINASE_DOM"/>
    <property type="match status" value="1"/>
</dbReference>
<evidence type="ECO:0000256" key="3">
    <source>
        <dbReference type="PROSITE-ProRule" id="PRU10141"/>
    </source>
</evidence>
<gene>
    <name evidence="6" type="ORF">PLBR_LOCUS4925</name>
</gene>
<dbReference type="Proteomes" id="UP000290189">
    <property type="component" value="Unassembled WGS sequence"/>
</dbReference>
<feature type="domain" description="Protein kinase" evidence="5">
    <location>
        <begin position="12"/>
        <end position="263"/>
    </location>
</feature>
<dbReference type="PANTHER" id="PTHR46562">
    <property type="entry name" value="SERINE/THREONINE-KINASE ULK4-LIKE PROTEIN-RELATED"/>
    <property type="match status" value="1"/>
</dbReference>
<dbReference type="InterPro" id="IPR044591">
    <property type="entry name" value="RUK"/>
</dbReference>
<dbReference type="GO" id="GO:0008017">
    <property type="term" value="F:microtubule binding"/>
    <property type="evidence" value="ECO:0007669"/>
    <property type="project" value="InterPro"/>
</dbReference>
<dbReference type="InterPro" id="IPR011989">
    <property type="entry name" value="ARM-like"/>
</dbReference>
<evidence type="ECO:0000256" key="1">
    <source>
        <dbReference type="ARBA" id="ARBA00022741"/>
    </source>
</evidence>
<feature type="compositionally biased region" description="Polar residues" evidence="4">
    <location>
        <begin position="349"/>
        <end position="358"/>
    </location>
</feature>
<dbReference type="Gene3D" id="1.25.10.10">
    <property type="entry name" value="Leucine-rich Repeat Variant"/>
    <property type="match status" value="1"/>
</dbReference>
<dbReference type="InterPro" id="IPR056981">
    <property type="entry name" value="HEAT_ULK4_RUNKEL"/>
</dbReference>
<dbReference type="InterPro" id="IPR000719">
    <property type="entry name" value="Prot_kinase_dom"/>
</dbReference>
<dbReference type="PROSITE" id="PS00107">
    <property type="entry name" value="PROTEIN_KINASE_ATP"/>
    <property type="match status" value="1"/>
</dbReference>
<evidence type="ECO:0000313" key="6">
    <source>
        <dbReference type="EMBL" id="SPQ97710.1"/>
    </source>
</evidence>
<dbReference type="InterPro" id="IPR008271">
    <property type="entry name" value="Ser/Thr_kinase_AS"/>
</dbReference>
<accession>A0A3P3YCJ1</accession>
<dbReference type="PANTHER" id="PTHR46562:SF1">
    <property type="entry name" value="SERINE_THREONINE-PROTEIN KINASE ULK4"/>
    <property type="match status" value="1"/>
</dbReference>
<evidence type="ECO:0000313" key="7">
    <source>
        <dbReference type="Proteomes" id="UP000290189"/>
    </source>
</evidence>
<evidence type="ECO:0000259" key="5">
    <source>
        <dbReference type="PROSITE" id="PS50011"/>
    </source>
</evidence>
<dbReference type="Pfam" id="PF23606">
    <property type="entry name" value="HEAT_ULK4"/>
    <property type="match status" value="1"/>
</dbReference>
<dbReference type="Gene3D" id="1.10.510.10">
    <property type="entry name" value="Transferase(Phosphotransferase) domain 1"/>
    <property type="match status" value="1"/>
</dbReference>
<dbReference type="GO" id="GO:0004672">
    <property type="term" value="F:protein kinase activity"/>
    <property type="evidence" value="ECO:0007669"/>
    <property type="project" value="InterPro"/>
</dbReference>
<feature type="compositionally biased region" description="Basic and acidic residues" evidence="4">
    <location>
        <begin position="300"/>
        <end position="309"/>
    </location>
</feature>
<evidence type="ECO:0000256" key="2">
    <source>
        <dbReference type="ARBA" id="ARBA00022840"/>
    </source>
</evidence>